<gene>
    <name evidence="5" type="ORF">DKT75_18930</name>
</gene>
<evidence type="ECO:0000313" key="6">
    <source>
        <dbReference type="Proteomes" id="UP000245506"/>
    </source>
</evidence>
<dbReference type="Gene3D" id="2.60.34.10">
    <property type="entry name" value="Substrate Binding Domain Of DNAk, Chain A, domain 1"/>
    <property type="match status" value="1"/>
</dbReference>
<dbReference type="SUPFAM" id="SSF53067">
    <property type="entry name" value="Actin-like ATPase domain"/>
    <property type="match status" value="2"/>
</dbReference>
<reference evidence="5 6" key="1">
    <citation type="submission" date="2018-05" db="EMBL/GenBank/DDBJ databases">
        <title>Leucothrix arctica sp. nov., isolated from Arctic seawater.</title>
        <authorList>
            <person name="Choi A."/>
            <person name="Baek K."/>
        </authorList>
    </citation>
    <scope>NUCLEOTIDE SEQUENCE [LARGE SCALE GENOMIC DNA]</scope>
    <source>
        <strain evidence="5 6">IMCC9719</strain>
    </source>
</reference>
<dbReference type="PROSITE" id="PS00297">
    <property type="entry name" value="HSP70_1"/>
    <property type="match status" value="1"/>
</dbReference>
<organism evidence="5 6">
    <name type="scientific">Leucothrix arctica</name>
    <dbReference type="NCBI Taxonomy" id="1481894"/>
    <lineage>
        <taxon>Bacteria</taxon>
        <taxon>Pseudomonadati</taxon>
        <taxon>Pseudomonadota</taxon>
        <taxon>Gammaproteobacteria</taxon>
        <taxon>Thiotrichales</taxon>
        <taxon>Thiotrichaceae</taxon>
        <taxon>Leucothrix</taxon>
    </lineage>
</organism>
<dbReference type="InterPro" id="IPR018181">
    <property type="entry name" value="Heat_shock_70_CS"/>
</dbReference>
<dbReference type="Gene3D" id="3.30.420.40">
    <property type="match status" value="2"/>
</dbReference>
<name>A0A317C531_9GAMM</name>
<keyword evidence="3 4" id="KW-0067">ATP-binding</keyword>
<evidence type="ECO:0000313" key="5">
    <source>
        <dbReference type="EMBL" id="PWQ93688.1"/>
    </source>
</evidence>
<evidence type="ECO:0000256" key="1">
    <source>
        <dbReference type="ARBA" id="ARBA00007381"/>
    </source>
</evidence>
<dbReference type="InterPro" id="IPR013126">
    <property type="entry name" value="Hsp_70_fam"/>
</dbReference>
<dbReference type="OrthoDB" id="9766019at2"/>
<dbReference type="Gene3D" id="3.90.640.10">
    <property type="entry name" value="Actin, Chain A, domain 4"/>
    <property type="match status" value="1"/>
</dbReference>
<dbReference type="EMBL" id="QGKL01000042">
    <property type="protein sequence ID" value="PWQ93688.1"/>
    <property type="molecule type" value="Genomic_DNA"/>
</dbReference>
<sequence>MTILGIDLGTTNSACGVWRDDKVELIPNSLGDFLTPSAIYIDSDERVHVGKVARERSVTHPNDTAQVFKRYMGSRKQIKLGKREYTAVELSSFVLSRLKEDAEKHLGETVTQAVISVPAYFNDTQRKATKQAGEMAGLSVERLVNEPTAAAIAYGLHDKPEHSQFMVLDLGGGTFDVSIMEYFSGVLEVHASSGDNFLGGEDFLDLLVDLYLQKASLKREKLSRQELQKIQMQMELAKREFNVADTVNIEPILASQTESITVTRDEFVKATESLLQRIQVPVETTLRDANLRASDLDEVILVGGATRMQSLRSAVAKMFRRLPMANLDPDLVVAMGAAIQGGLKAKDKALDDVVLTDVCPYTLGTGTHNEADVSGVQGDLFSPILERNTVIPASRVSSYYTVANNQKALQFNIYQGESRLVKNNIPLGEITVKIPKNKKGEEGAEVRFSYDMNGLLEVDIKVISTGETYNKMIQNAPGELSEAELEASRKKLSKLKFHPREEETNQLLIARAERLFESRLADDRVTIQNSLRWFEELLEKQDKREIQEGQVEFSDFLERFEQDRLF</sequence>
<dbReference type="GO" id="GO:0140662">
    <property type="term" value="F:ATP-dependent protein folding chaperone"/>
    <property type="evidence" value="ECO:0007669"/>
    <property type="project" value="InterPro"/>
</dbReference>
<accession>A0A317C531</accession>
<evidence type="ECO:0000256" key="3">
    <source>
        <dbReference type="ARBA" id="ARBA00022840"/>
    </source>
</evidence>
<dbReference type="SUPFAM" id="SSF100920">
    <property type="entry name" value="Heat shock protein 70kD (HSP70), peptide-binding domain"/>
    <property type="match status" value="1"/>
</dbReference>
<dbReference type="InterPro" id="IPR029047">
    <property type="entry name" value="HSP70_peptide-bd_sf"/>
</dbReference>
<evidence type="ECO:0000256" key="2">
    <source>
        <dbReference type="ARBA" id="ARBA00022741"/>
    </source>
</evidence>
<keyword evidence="2 4" id="KW-0547">Nucleotide-binding</keyword>
<protein>
    <submittedName>
        <fullName evidence="5">Molecular chaperone HscC</fullName>
    </submittedName>
</protein>
<proteinExistence type="inferred from homology"/>
<dbReference type="PRINTS" id="PR00301">
    <property type="entry name" value="HEATSHOCK70"/>
</dbReference>
<comment type="similarity">
    <text evidence="1 4">Belongs to the heat shock protein 70 family.</text>
</comment>
<evidence type="ECO:0000256" key="4">
    <source>
        <dbReference type="RuleBase" id="RU003322"/>
    </source>
</evidence>
<dbReference type="FunFam" id="3.30.420.40:FF:000144">
    <property type="entry name" value="Molecular chaperone HscC"/>
    <property type="match status" value="1"/>
</dbReference>
<dbReference type="GO" id="GO:0005524">
    <property type="term" value="F:ATP binding"/>
    <property type="evidence" value="ECO:0007669"/>
    <property type="project" value="UniProtKB-KW"/>
</dbReference>
<dbReference type="Pfam" id="PF00012">
    <property type="entry name" value="HSP70"/>
    <property type="match status" value="2"/>
</dbReference>
<dbReference type="PROSITE" id="PS00329">
    <property type="entry name" value="HSP70_2"/>
    <property type="match status" value="1"/>
</dbReference>
<comment type="caution">
    <text evidence="5">The sequence shown here is derived from an EMBL/GenBank/DDBJ whole genome shotgun (WGS) entry which is preliminary data.</text>
</comment>
<dbReference type="InterPro" id="IPR043129">
    <property type="entry name" value="ATPase_NBD"/>
</dbReference>
<dbReference type="AlphaFoldDB" id="A0A317C531"/>
<dbReference type="PANTHER" id="PTHR19375">
    <property type="entry name" value="HEAT SHOCK PROTEIN 70KDA"/>
    <property type="match status" value="1"/>
</dbReference>
<dbReference type="RefSeq" id="WP_109825748.1">
    <property type="nucleotide sequence ID" value="NZ_QGKL01000042.1"/>
</dbReference>
<keyword evidence="6" id="KW-1185">Reference proteome</keyword>
<dbReference type="Proteomes" id="UP000245506">
    <property type="component" value="Unassembled WGS sequence"/>
</dbReference>